<evidence type="ECO:0000313" key="14">
    <source>
        <dbReference type="EMBL" id="MCV2872997.1"/>
    </source>
</evidence>
<evidence type="ECO:0000256" key="8">
    <source>
        <dbReference type="ARBA" id="ARBA00022833"/>
    </source>
</evidence>
<evidence type="ECO:0000259" key="13">
    <source>
        <dbReference type="SMART" id="SM00840"/>
    </source>
</evidence>
<keyword evidence="7 12" id="KW-0547">Nucleotide-binding</keyword>
<evidence type="ECO:0000256" key="9">
    <source>
        <dbReference type="ARBA" id="ARBA00022840"/>
    </source>
</evidence>
<keyword evidence="6 12" id="KW-0479">Metal-binding</keyword>
<evidence type="ECO:0000256" key="2">
    <source>
        <dbReference type="ARBA" id="ARBA00005594"/>
    </source>
</evidence>
<comment type="subcellular location">
    <subcellularLocation>
        <location evidence="1 12">Cytoplasm</location>
    </subcellularLocation>
</comment>
<dbReference type="SMART" id="SM00840">
    <property type="entry name" value="DALR_2"/>
    <property type="match status" value="1"/>
</dbReference>
<dbReference type="Gene3D" id="1.20.120.1910">
    <property type="entry name" value="Cysteine-tRNA ligase, C-terminal anti-codon recognition domain"/>
    <property type="match status" value="1"/>
</dbReference>
<name>A0ABT2ZPG2_9RHOB</name>
<dbReference type="InterPro" id="IPR032678">
    <property type="entry name" value="tRNA-synt_1_cat_dom"/>
</dbReference>
<dbReference type="SUPFAM" id="SSF47323">
    <property type="entry name" value="Anticodon-binding domain of a subclass of class I aminoacyl-tRNA synthetases"/>
    <property type="match status" value="1"/>
</dbReference>
<protein>
    <recommendedName>
        <fullName evidence="12">Cysteine--tRNA ligase</fullName>
        <ecNumber evidence="12">6.1.1.16</ecNumber>
    </recommendedName>
    <alternativeName>
        <fullName evidence="12">Cysteinyl-tRNA synthetase</fullName>
        <shortName evidence="12">CysRS</shortName>
    </alternativeName>
</protein>
<gene>
    <name evidence="12 14" type="primary">cysS</name>
    <name evidence="14" type="ORF">OEZ71_11895</name>
</gene>
<dbReference type="InterPro" id="IPR009080">
    <property type="entry name" value="tRNAsynth_Ia_anticodon-bd"/>
</dbReference>
<evidence type="ECO:0000256" key="3">
    <source>
        <dbReference type="ARBA" id="ARBA00011245"/>
    </source>
</evidence>
<dbReference type="InterPro" id="IPR015803">
    <property type="entry name" value="Cys-tRNA-ligase"/>
</dbReference>
<feature type="binding site" evidence="12">
    <location>
        <position position="221"/>
    </location>
    <ligand>
        <name>Zn(2+)</name>
        <dbReference type="ChEBI" id="CHEBI:29105"/>
    </ligand>
</feature>
<dbReference type="PANTHER" id="PTHR10890:SF3">
    <property type="entry name" value="CYSTEINE--TRNA LIGASE, CYTOPLASMIC"/>
    <property type="match status" value="1"/>
</dbReference>
<dbReference type="PRINTS" id="PR00983">
    <property type="entry name" value="TRNASYNTHCYS"/>
</dbReference>
<comment type="cofactor">
    <cofactor evidence="12">
        <name>Zn(2+)</name>
        <dbReference type="ChEBI" id="CHEBI:29105"/>
    </cofactor>
    <text evidence="12">Binds 1 zinc ion per subunit.</text>
</comment>
<keyword evidence="10 12" id="KW-0648">Protein biosynthesis</keyword>
<keyword evidence="9 12" id="KW-0067">ATP-binding</keyword>
<feature type="binding site" evidence="12">
    <location>
        <position position="282"/>
    </location>
    <ligand>
        <name>ATP</name>
        <dbReference type="ChEBI" id="CHEBI:30616"/>
    </ligand>
</feature>
<dbReference type="EC" id="6.1.1.16" evidence="12"/>
<proteinExistence type="inferred from homology"/>
<evidence type="ECO:0000256" key="4">
    <source>
        <dbReference type="ARBA" id="ARBA00022490"/>
    </source>
</evidence>
<dbReference type="SUPFAM" id="SSF52374">
    <property type="entry name" value="Nucleotidylyl transferase"/>
    <property type="match status" value="1"/>
</dbReference>
<dbReference type="NCBIfam" id="TIGR00435">
    <property type="entry name" value="cysS"/>
    <property type="match status" value="1"/>
</dbReference>
<feature type="binding site" evidence="12">
    <location>
        <position position="30"/>
    </location>
    <ligand>
        <name>Zn(2+)</name>
        <dbReference type="ChEBI" id="CHEBI:29105"/>
    </ligand>
</feature>
<evidence type="ECO:0000256" key="6">
    <source>
        <dbReference type="ARBA" id="ARBA00022723"/>
    </source>
</evidence>
<dbReference type="Gene3D" id="3.40.50.620">
    <property type="entry name" value="HUPs"/>
    <property type="match status" value="1"/>
</dbReference>
<comment type="caution">
    <text evidence="14">The sequence shown here is derived from an EMBL/GenBank/DDBJ whole genome shotgun (WGS) entry which is preliminary data.</text>
</comment>
<keyword evidence="5 12" id="KW-0436">Ligase</keyword>
<dbReference type="InterPro" id="IPR056411">
    <property type="entry name" value="CysS_C"/>
</dbReference>
<evidence type="ECO:0000256" key="5">
    <source>
        <dbReference type="ARBA" id="ARBA00022598"/>
    </source>
</evidence>
<feature type="binding site" evidence="12">
    <location>
        <position position="246"/>
    </location>
    <ligand>
        <name>Zn(2+)</name>
        <dbReference type="ChEBI" id="CHEBI:29105"/>
    </ligand>
</feature>
<evidence type="ECO:0000256" key="1">
    <source>
        <dbReference type="ARBA" id="ARBA00004496"/>
    </source>
</evidence>
<dbReference type="GO" id="GO:0004817">
    <property type="term" value="F:cysteine-tRNA ligase activity"/>
    <property type="evidence" value="ECO:0007669"/>
    <property type="project" value="UniProtKB-EC"/>
</dbReference>
<dbReference type="InterPro" id="IPR024909">
    <property type="entry name" value="Cys-tRNA/MSH_ligase"/>
</dbReference>
<evidence type="ECO:0000313" key="15">
    <source>
        <dbReference type="Proteomes" id="UP001652564"/>
    </source>
</evidence>
<evidence type="ECO:0000256" key="12">
    <source>
        <dbReference type="HAMAP-Rule" id="MF_00041"/>
    </source>
</evidence>
<reference evidence="14 15" key="1">
    <citation type="submission" date="2022-10" db="EMBL/GenBank/DDBJ databases">
        <title>Defluviimonas sp. nov., isolated from ocean surface sediments.</title>
        <authorList>
            <person name="He W."/>
            <person name="Wang L."/>
            <person name="Zhang D.-F."/>
        </authorList>
    </citation>
    <scope>NUCLEOTIDE SEQUENCE [LARGE SCALE GENOMIC DNA]</scope>
    <source>
        <strain evidence="14 15">WL0050</strain>
    </source>
</reference>
<feature type="domain" description="Cysteinyl-tRNA synthetase class Ia DALR" evidence="13">
    <location>
        <begin position="355"/>
        <end position="403"/>
    </location>
</feature>
<dbReference type="Proteomes" id="UP001652564">
    <property type="component" value="Unassembled WGS sequence"/>
</dbReference>
<evidence type="ECO:0000256" key="10">
    <source>
        <dbReference type="ARBA" id="ARBA00022917"/>
    </source>
</evidence>
<feature type="short sequence motif" description="'KMSKS' region" evidence="12">
    <location>
        <begin position="279"/>
        <end position="283"/>
    </location>
</feature>
<dbReference type="EMBL" id="JAOWKZ010000003">
    <property type="protein sequence ID" value="MCV2872997.1"/>
    <property type="molecule type" value="Genomic_DNA"/>
</dbReference>
<comment type="similarity">
    <text evidence="2 12">Belongs to the class-I aminoacyl-tRNA synthetase family.</text>
</comment>
<dbReference type="HAMAP" id="MF_00041">
    <property type="entry name" value="Cys_tRNA_synth"/>
    <property type="match status" value="1"/>
</dbReference>
<dbReference type="PANTHER" id="PTHR10890">
    <property type="entry name" value="CYSTEINYL-TRNA SYNTHETASE"/>
    <property type="match status" value="1"/>
</dbReference>
<organism evidence="14 15">
    <name type="scientific">Albidovulum litorale</name>
    <dbReference type="NCBI Taxonomy" id="2984134"/>
    <lineage>
        <taxon>Bacteria</taxon>
        <taxon>Pseudomonadati</taxon>
        <taxon>Pseudomonadota</taxon>
        <taxon>Alphaproteobacteria</taxon>
        <taxon>Rhodobacterales</taxon>
        <taxon>Paracoccaceae</taxon>
        <taxon>Albidovulum</taxon>
    </lineage>
</organism>
<dbReference type="CDD" id="cd00672">
    <property type="entry name" value="CysRS_core"/>
    <property type="match status" value="1"/>
</dbReference>
<evidence type="ECO:0000256" key="11">
    <source>
        <dbReference type="ARBA" id="ARBA00023146"/>
    </source>
</evidence>
<accession>A0ABT2ZPG2</accession>
<comment type="subunit">
    <text evidence="3 12">Monomer.</text>
</comment>
<dbReference type="InterPro" id="IPR015273">
    <property type="entry name" value="Cys-tRNA-synt_Ia_DALR"/>
</dbReference>
<feature type="short sequence motif" description="'HIGH' region" evidence="12">
    <location>
        <begin position="32"/>
        <end position="42"/>
    </location>
</feature>
<dbReference type="InterPro" id="IPR014729">
    <property type="entry name" value="Rossmann-like_a/b/a_fold"/>
</dbReference>
<feature type="binding site" evidence="12">
    <location>
        <position position="250"/>
    </location>
    <ligand>
        <name>Zn(2+)</name>
        <dbReference type="ChEBI" id="CHEBI:29105"/>
    </ligand>
</feature>
<keyword evidence="8 12" id="KW-0862">Zinc</keyword>
<comment type="catalytic activity">
    <reaction evidence="12">
        <text>tRNA(Cys) + L-cysteine + ATP = L-cysteinyl-tRNA(Cys) + AMP + diphosphate</text>
        <dbReference type="Rhea" id="RHEA:17773"/>
        <dbReference type="Rhea" id="RHEA-COMP:9661"/>
        <dbReference type="Rhea" id="RHEA-COMP:9679"/>
        <dbReference type="ChEBI" id="CHEBI:30616"/>
        <dbReference type="ChEBI" id="CHEBI:33019"/>
        <dbReference type="ChEBI" id="CHEBI:35235"/>
        <dbReference type="ChEBI" id="CHEBI:78442"/>
        <dbReference type="ChEBI" id="CHEBI:78517"/>
        <dbReference type="ChEBI" id="CHEBI:456215"/>
        <dbReference type="EC" id="6.1.1.16"/>
    </reaction>
</comment>
<dbReference type="Pfam" id="PF01406">
    <property type="entry name" value="tRNA-synt_1e"/>
    <property type="match status" value="1"/>
</dbReference>
<dbReference type="Pfam" id="PF23493">
    <property type="entry name" value="CysS_C"/>
    <property type="match status" value="1"/>
</dbReference>
<dbReference type="RefSeq" id="WP_263740218.1">
    <property type="nucleotide sequence ID" value="NZ_JAOWKZ010000003.1"/>
</dbReference>
<sequence>MTEIRLTNTKTRKKEVFAPIDPNNVRMYVCGPTVYDRAHIGNARPVIVFDVLFRLLRHVYGDDHVTYVRNFTDVDDKINAEAQRRKDAGDPRTLEELIRERTDETIRWYHDDMGALGNLTPSAEPRATEYIGQMIAMISDLIAKGHAYEKEGHVLFRVRSYEAYGKLSGRSVDDMIAGARVEVAPFKEDPMDFVLWKPSTDDLPGWESPWGRGRPGWHIECSAMSHELLGQSFDIHGGGIDLQFPHHENEIAQSMCSHPEAEFARVWMHNEMLQVEGKKMSKSLGNFFTVRDLLEGNWSGGWKVPGEVIRFVYLGTHYSKPMDWTDEKAHQAEATLRKWRAMTNEVRPTANPASSVVEAIADDVNTAGAIAALHALAASGDAAGLKASAALLGLLGDEQGAWAVSEGPDAAVSALIEELLQARLNARKAKDFARADALRDGFAAAGVVVKDTPQGVEWEIAKGFDLSKLEALR</sequence>
<evidence type="ECO:0000256" key="7">
    <source>
        <dbReference type="ARBA" id="ARBA00022741"/>
    </source>
</evidence>
<keyword evidence="11 12" id="KW-0030">Aminoacyl-tRNA synthetase</keyword>
<keyword evidence="4 12" id="KW-0963">Cytoplasm</keyword>
<keyword evidence="15" id="KW-1185">Reference proteome</keyword>